<dbReference type="RefSeq" id="WP_169655651.1">
    <property type="nucleotide sequence ID" value="NZ_JABANE010000010.1"/>
</dbReference>
<name>A0A7X9P0U1_9BACT</name>
<dbReference type="GO" id="GO:0016788">
    <property type="term" value="F:hydrolase activity, acting on ester bonds"/>
    <property type="evidence" value="ECO:0007669"/>
    <property type="project" value="InterPro"/>
</dbReference>
<dbReference type="GO" id="GO:0051607">
    <property type="term" value="P:defense response to virus"/>
    <property type="evidence" value="ECO:0007669"/>
    <property type="project" value="UniProtKB-KW"/>
</dbReference>
<evidence type="ECO:0000256" key="1">
    <source>
        <dbReference type="ARBA" id="ARBA00005937"/>
    </source>
</evidence>
<dbReference type="AlphaFoldDB" id="A0A7X9P0U1"/>
<dbReference type="PANTHER" id="PTHR36984">
    <property type="entry name" value="CRISPR-ASSOCIATED ENDORIBONUCLEASE CAS6 1"/>
    <property type="match status" value="1"/>
</dbReference>
<gene>
    <name evidence="5" type="primary">cas6</name>
    <name evidence="5" type="ORF">HHU12_05230</name>
</gene>
<proteinExistence type="inferred from homology"/>
<feature type="domain" description="CRISPR associated protein Cas6 C-terminal" evidence="4">
    <location>
        <begin position="113"/>
        <end position="256"/>
    </location>
</feature>
<reference evidence="5 6" key="1">
    <citation type="submission" date="2020-04" db="EMBL/GenBank/DDBJ databases">
        <title>Flammeovirga sp. SR4, a novel species isolated from seawater.</title>
        <authorList>
            <person name="Wang X."/>
        </authorList>
    </citation>
    <scope>NUCLEOTIDE SEQUENCE [LARGE SCALE GENOMIC DNA]</scope>
    <source>
        <strain evidence="5 6">ATCC 23126</strain>
    </source>
</reference>
<accession>A0A7X9P0U1</accession>
<evidence type="ECO:0000256" key="3">
    <source>
        <dbReference type="ARBA" id="ARBA00023118"/>
    </source>
</evidence>
<organism evidence="5 6">
    <name type="scientific">Flammeovirga aprica JL-4</name>
    <dbReference type="NCBI Taxonomy" id="694437"/>
    <lineage>
        <taxon>Bacteria</taxon>
        <taxon>Pseudomonadati</taxon>
        <taxon>Bacteroidota</taxon>
        <taxon>Cytophagia</taxon>
        <taxon>Cytophagales</taxon>
        <taxon>Flammeovirgaceae</taxon>
        <taxon>Flammeovirga</taxon>
    </lineage>
</organism>
<dbReference type="GO" id="GO:0003723">
    <property type="term" value="F:RNA binding"/>
    <property type="evidence" value="ECO:0007669"/>
    <property type="project" value="UniProtKB-KW"/>
</dbReference>
<evidence type="ECO:0000256" key="2">
    <source>
        <dbReference type="ARBA" id="ARBA00022884"/>
    </source>
</evidence>
<dbReference type="CDD" id="cd21140">
    <property type="entry name" value="Cas6_I-like"/>
    <property type="match status" value="1"/>
</dbReference>
<protein>
    <submittedName>
        <fullName evidence="5">CRISPR-associated endoribonuclease Cas6</fullName>
    </submittedName>
</protein>
<evidence type="ECO:0000313" key="5">
    <source>
        <dbReference type="EMBL" id="NME67360.1"/>
    </source>
</evidence>
<keyword evidence="6" id="KW-1185">Reference proteome</keyword>
<dbReference type="InterPro" id="IPR045747">
    <property type="entry name" value="CRISPR-assoc_prot_Cas6_N_sf"/>
</dbReference>
<dbReference type="Pfam" id="PF21350">
    <property type="entry name" value="Cas6_I-A"/>
    <property type="match status" value="1"/>
</dbReference>
<dbReference type="Gene3D" id="3.30.70.1890">
    <property type="match status" value="1"/>
</dbReference>
<dbReference type="Pfam" id="PF01881">
    <property type="entry name" value="Cas_Cas6_C"/>
    <property type="match status" value="1"/>
</dbReference>
<dbReference type="NCBIfam" id="TIGR01877">
    <property type="entry name" value="cas_cas6"/>
    <property type="match status" value="1"/>
</dbReference>
<dbReference type="InterPro" id="IPR010156">
    <property type="entry name" value="CRISPR-assoc_prot_Cas6"/>
</dbReference>
<dbReference type="Gene3D" id="3.30.70.1900">
    <property type="match status" value="1"/>
</dbReference>
<evidence type="ECO:0000259" key="4">
    <source>
        <dbReference type="Pfam" id="PF01881"/>
    </source>
</evidence>
<comment type="similarity">
    <text evidence="1">Belongs to the CRISPR-associated protein Cas6/Cse3/CasE family.</text>
</comment>
<dbReference type="InterPro" id="IPR049435">
    <property type="entry name" value="Cas_Cas6_C"/>
</dbReference>
<comment type="caution">
    <text evidence="5">The sequence shown here is derived from an EMBL/GenBank/DDBJ whole genome shotgun (WGS) entry which is preliminary data.</text>
</comment>
<keyword evidence="3" id="KW-0051">Antiviral defense</keyword>
<dbReference type="EMBL" id="JABANE010000010">
    <property type="protein sequence ID" value="NME67360.1"/>
    <property type="molecule type" value="Genomic_DNA"/>
</dbReference>
<dbReference type="PANTHER" id="PTHR36984:SF1">
    <property type="entry name" value="CRISPR-ASSOCIATED ENDORIBONUCLEASE CAS6 1"/>
    <property type="match status" value="1"/>
</dbReference>
<dbReference type="Proteomes" id="UP000576082">
    <property type="component" value="Unassembled WGS sequence"/>
</dbReference>
<sequence>MFNNYKSLLQGFFYKVLSQNNPDFAKFIHDEGYKLEGEKTFKHTVISDLFYERKMGFRGKSDFEIKEGDTAYLHISFSVNEIGENFIKGLFQSKEDRLGKMFFMIENIQSISQPVFQKTMQYELLSPVFLKRGRQEIVDGKKNDFIHPCSRNRKFQKNFYEEYEYYLIENIKSKIKSLVLHDKIENTEGFLENEINFQLNKYYGSRNERAKFMEKESTIITHYYDFTVTAPIEVHEVLYKSGLGMLNTLGLGMVEVKNI</sequence>
<keyword evidence="2" id="KW-0694">RNA-binding</keyword>
<evidence type="ECO:0000313" key="6">
    <source>
        <dbReference type="Proteomes" id="UP000576082"/>
    </source>
</evidence>